<protein>
    <submittedName>
        <fullName evidence="2">DUF427 domain-containing protein</fullName>
    </submittedName>
</protein>
<accession>A0A7X4HF39</accession>
<dbReference type="PANTHER" id="PTHR34310:SF5">
    <property type="entry name" value="DUF427 DOMAIN PROTEIN (AFU_ORTHOLOGUE AFUA_3G02220)"/>
    <property type="match status" value="1"/>
</dbReference>
<name>A0A7X4HF39_9BURK</name>
<proteinExistence type="predicted"/>
<feature type="domain" description="DUF427" evidence="1">
    <location>
        <begin position="3"/>
        <end position="90"/>
    </location>
</feature>
<evidence type="ECO:0000313" key="3">
    <source>
        <dbReference type="Proteomes" id="UP000450676"/>
    </source>
</evidence>
<evidence type="ECO:0000313" key="2">
    <source>
        <dbReference type="EMBL" id="MYN09623.1"/>
    </source>
</evidence>
<sequence>MPKAIWNGEVIAEANDDEVQIVENNVYFPIGKVAEEYLQESEHTTTCPWKGKANYYHLLVDGKVNENAAWFYRHPSDKAQHIKDHVAFWHGVEVQR</sequence>
<dbReference type="Pfam" id="PF04248">
    <property type="entry name" value="NTP_transf_9"/>
    <property type="match status" value="1"/>
</dbReference>
<dbReference type="Gene3D" id="2.170.150.40">
    <property type="entry name" value="Domain of unknown function (DUF427)"/>
    <property type="match status" value="1"/>
</dbReference>
<evidence type="ECO:0000259" key="1">
    <source>
        <dbReference type="Pfam" id="PF04248"/>
    </source>
</evidence>
<dbReference type="RefSeq" id="WP_161073921.1">
    <property type="nucleotide sequence ID" value="NZ_CP086370.1"/>
</dbReference>
<gene>
    <name evidence="2" type="ORF">GTP77_20060</name>
</gene>
<dbReference type="PANTHER" id="PTHR34310">
    <property type="entry name" value="DUF427 DOMAIN PROTEIN (AFU_ORTHOLOGUE AFUA_3G02220)"/>
    <property type="match status" value="1"/>
</dbReference>
<dbReference type="EMBL" id="WWCU01000025">
    <property type="protein sequence ID" value="MYN09623.1"/>
    <property type="molecule type" value="Genomic_DNA"/>
</dbReference>
<dbReference type="InterPro" id="IPR038694">
    <property type="entry name" value="DUF427_sf"/>
</dbReference>
<dbReference type="AlphaFoldDB" id="A0A7X4HF39"/>
<comment type="caution">
    <text evidence="2">The sequence shown here is derived from an EMBL/GenBank/DDBJ whole genome shotgun (WGS) entry which is preliminary data.</text>
</comment>
<keyword evidence="3" id="KW-1185">Reference proteome</keyword>
<organism evidence="2 3">
    <name type="scientific">Pseudoduganella aquatica</name>
    <dbReference type="NCBI Taxonomy" id="2660641"/>
    <lineage>
        <taxon>Bacteria</taxon>
        <taxon>Pseudomonadati</taxon>
        <taxon>Pseudomonadota</taxon>
        <taxon>Betaproteobacteria</taxon>
        <taxon>Burkholderiales</taxon>
        <taxon>Oxalobacteraceae</taxon>
        <taxon>Telluria group</taxon>
        <taxon>Pseudoduganella</taxon>
    </lineage>
</organism>
<reference evidence="2 3" key="1">
    <citation type="submission" date="2019-12" db="EMBL/GenBank/DDBJ databases">
        <title>Novel species isolated from a subtropical stream in China.</title>
        <authorList>
            <person name="Lu H."/>
        </authorList>
    </citation>
    <scope>NUCLEOTIDE SEQUENCE [LARGE SCALE GENOMIC DNA]</scope>
    <source>
        <strain evidence="2 3">FT127W</strain>
    </source>
</reference>
<dbReference type="Proteomes" id="UP000450676">
    <property type="component" value="Unassembled WGS sequence"/>
</dbReference>
<dbReference type="InterPro" id="IPR007361">
    <property type="entry name" value="DUF427"/>
</dbReference>